<protein>
    <submittedName>
        <fullName evidence="2">PHP domain-containing protein</fullName>
    </submittedName>
</protein>
<dbReference type="KEGG" id="ggr:HKW67_04370"/>
<dbReference type="Gene3D" id="1.10.150.650">
    <property type="match status" value="1"/>
</dbReference>
<evidence type="ECO:0000313" key="2">
    <source>
        <dbReference type="EMBL" id="QJR34804.1"/>
    </source>
</evidence>
<dbReference type="RefSeq" id="WP_171224232.1">
    <property type="nucleotide sequence ID" value="NZ_CP053085.1"/>
</dbReference>
<dbReference type="AlphaFoldDB" id="A0A6M4II84"/>
<dbReference type="Pfam" id="PF02811">
    <property type="entry name" value="PHP"/>
    <property type="match status" value="1"/>
</dbReference>
<dbReference type="EMBL" id="CP053085">
    <property type="protein sequence ID" value="QJR34804.1"/>
    <property type="molecule type" value="Genomic_DNA"/>
</dbReference>
<organism evidence="2 3">
    <name type="scientific">Gemmatimonas groenlandica</name>
    <dbReference type="NCBI Taxonomy" id="2732249"/>
    <lineage>
        <taxon>Bacteria</taxon>
        <taxon>Pseudomonadati</taxon>
        <taxon>Gemmatimonadota</taxon>
        <taxon>Gemmatimonadia</taxon>
        <taxon>Gemmatimonadales</taxon>
        <taxon>Gemmatimonadaceae</taxon>
        <taxon>Gemmatimonas</taxon>
    </lineage>
</organism>
<accession>A0A6M4II84</accession>
<dbReference type="InterPro" id="IPR052018">
    <property type="entry name" value="PHP_domain"/>
</dbReference>
<name>A0A6M4II84_9BACT</name>
<dbReference type="SUPFAM" id="SSF89550">
    <property type="entry name" value="PHP domain-like"/>
    <property type="match status" value="1"/>
</dbReference>
<feature type="domain" description="Polymerase/histidinol phosphatase N-terminal" evidence="1">
    <location>
        <begin position="23"/>
        <end position="88"/>
    </location>
</feature>
<dbReference type="PANTHER" id="PTHR42924">
    <property type="entry name" value="EXONUCLEASE"/>
    <property type="match status" value="1"/>
</dbReference>
<dbReference type="InterPro" id="IPR004013">
    <property type="entry name" value="PHP_dom"/>
</dbReference>
<dbReference type="GO" id="GO:0035312">
    <property type="term" value="F:5'-3' DNA exonuclease activity"/>
    <property type="evidence" value="ECO:0007669"/>
    <property type="project" value="TreeGrafter"/>
</dbReference>
<dbReference type="Gene3D" id="3.20.20.140">
    <property type="entry name" value="Metal-dependent hydrolases"/>
    <property type="match status" value="1"/>
</dbReference>
<gene>
    <name evidence="2" type="ORF">HKW67_04370</name>
</gene>
<evidence type="ECO:0000259" key="1">
    <source>
        <dbReference type="SMART" id="SM00481"/>
    </source>
</evidence>
<dbReference type="SMART" id="SM00481">
    <property type="entry name" value="POLIIIAc"/>
    <property type="match status" value="1"/>
</dbReference>
<dbReference type="Proteomes" id="UP000500938">
    <property type="component" value="Chromosome"/>
</dbReference>
<keyword evidence="3" id="KW-1185">Reference proteome</keyword>
<reference evidence="2 3" key="1">
    <citation type="submission" date="2020-05" db="EMBL/GenBank/DDBJ databases">
        <title>Complete genome sequence of Gemmatimonas greenlandica TET16.</title>
        <authorList>
            <person name="Zeng Y."/>
        </authorList>
    </citation>
    <scope>NUCLEOTIDE SEQUENCE [LARGE SCALE GENOMIC DNA]</scope>
    <source>
        <strain evidence="2 3">TET16</strain>
    </source>
</reference>
<dbReference type="GO" id="GO:0004534">
    <property type="term" value="F:5'-3' RNA exonuclease activity"/>
    <property type="evidence" value="ECO:0007669"/>
    <property type="project" value="TreeGrafter"/>
</dbReference>
<evidence type="ECO:0000313" key="3">
    <source>
        <dbReference type="Proteomes" id="UP000500938"/>
    </source>
</evidence>
<dbReference type="InterPro" id="IPR016195">
    <property type="entry name" value="Pol/histidinol_Pase-like"/>
</dbReference>
<dbReference type="PANTHER" id="PTHR42924:SF3">
    <property type="entry name" value="POLYMERASE_HISTIDINOL PHOSPHATASE N-TERMINAL DOMAIN-CONTAINING PROTEIN"/>
    <property type="match status" value="1"/>
</dbReference>
<dbReference type="InterPro" id="IPR003141">
    <property type="entry name" value="Pol/His_phosphatase_N"/>
</dbReference>
<dbReference type="CDD" id="cd07438">
    <property type="entry name" value="PHP_HisPPase_AMP"/>
    <property type="match status" value="1"/>
</dbReference>
<sequence>MTGSPGTSGPETISGRGESAQFVDLQVHSTASDGALSPAKVVEAARDAQLYAIALTDHDTVDGLPEAIAAGAESGVRIIAGVELSSHFDDEELHLLGLHLSNQDAMRSALIELQAGRVERAVKIVEVLNRHSIPVTMDAVLAEADKGAVGRPHIARAMVAGGWVRDFREAFDRWIGFGRPAYMAKDRFDVADAIALVHQAGGLSVWAHPGDSATPTRILRLADMGLDAVEVLHPSHPPSLSQRLFDNTEKAGLLPSGGSDWHGTHDGPRRLGGQLVPKIWLDWQEARVAERAAERAAAGRA</sequence>
<proteinExistence type="predicted"/>